<sequence>MRLRAGQVVLAGVALLGAVHGQAYYGSVHAELEACDGDNFVRLGCFGGFADAARDYFTFRPQGFDEVKPSHSFPGYDPGSALNNTVTPLDCARACRGFGYKFAALVSATCTCGTQLPDGLSDGGTCDVPCPGDARQTCGGAEDAVVMVDPTYAASDQVPPSPSNPTVAAYYQYLGCFNLDMRHEFPIEDQRATQLVQDIDACFNLCAGMGYPLVHGSAAG</sequence>
<keyword evidence="1" id="KW-0732">Signal</keyword>
<feature type="domain" description="WSC" evidence="2">
    <location>
        <begin position="39"/>
        <end position="151"/>
    </location>
</feature>
<reference evidence="3" key="2">
    <citation type="submission" date="2023-06" db="EMBL/GenBank/DDBJ databases">
        <authorList>
            <consortium name="Lawrence Berkeley National Laboratory"/>
            <person name="Mondo S.J."/>
            <person name="Hensen N."/>
            <person name="Bonometti L."/>
            <person name="Westerberg I."/>
            <person name="Brannstrom I.O."/>
            <person name="Guillou S."/>
            <person name="Cros-Aarteil S."/>
            <person name="Calhoun S."/>
            <person name="Haridas S."/>
            <person name="Kuo A."/>
            <person name="Pangilinan J."/>
            <person name="Riley R."/>
            <person name="Labutti K."/>
            <person name="Andreopoulos B."/>
            <person name="Lipzen A."/>
            <person name="Chen C."/>
            <person name="Yanf M."/>
            <person name="Daum C."/>
            <person name="Ng V."/>
            <person name="Clum A."/>
            <person name="Steindorff A."/>
            <person name="Ohm R."/>
            <person name="Martin F."/>
            <person name="Silar P."/>
            <person name="Natvig D."/>
            <person name="Lalanne C."/>
            <person name="Gautier V."/>
            <person name="Ament-Velasquez S.L."/>
            <person name="Kruys A."/>
            <person name="Hutchinson M.I."/>
            <person name="Powell A.J."/>
            <person name="Barry K."/>
            <person name="Miller A.N."/>
            <person name="Grigoriev I.V."/>
            <person name="Debuchy R."/>
            <person name="Gladieux P."/>
            <person name="Thoren M.H."/>
            <person name="Johannesson H."/>
        </authorList>
    </citation>
    <scope>NUCLEOTIDE SEQUENCE</scope>
    <source>
        <strain evidence="3">CBS 333.67</strain>
    </source>
</reference>
<accession>A0AAJ0H333</accession>
<feature type="signal peptide" evidence="1">
    <location>
        <begin position="1"/>
        <end position="21"/>
    </location>
</feature>
<evidence type="ECO:0000256" key="1">
    <source>
        <dbReference type="SAM" id="SignalP"/>
    </source>
</evidence>
<dbReference type="InterPro" id="IPR002889">
    <property type="entry name" value="WSC_carb-bd"/>
</dbReference>
<dbReference type="RefSeq" id="XP_062726622.1">
    <property type="nucleotide sequence ID" value="XM_062868473.1"/>
</dbReference>
<feature type="chain" id="PRO_5042567846" evidence="1">
    <location>
        <begin position="22"/>
        <end position="220"/>
    </location>
</feature>
<evidence type="ECO:0000313" key="4">
    <source>
        <dbReference type="Proteomes" id="UP001273166"/>
    </source>
</evidence>
<evidence type="ECO:0000259" key="2">
    <source>
        <dbReference type="PROSITE" id="PS51212"/>
    </source>
</evidence>
<gene>
    <name evidence="3" type="ORF">B0T15DRAFT_52008</name>
</gene>
<dbReference type="GeneID" id="87887302"/>
<keyword evidence="4" id="KW-1185">Reference proteome</keyword>
<proteinExistence type="predicted"/>
<reference evidence="3" key="1">
    <citation type="journal article" date="2023" name="Mol. Phylogenet. Evol.">
        <title>Genome-scale phylogeny and comparative genomics of the fungal order Sordariales.</title>
        <authorList>
            <person name="Hensen N."/>
            <person name="Bonometti L."/>
            <person name="Westerberg I."/>
            <person name="Brannstrom I.O."/>
            <person name="Guillou S."/>
            <person name="Cros-Aarteil S."/>
            <person name="Calhoun S."/>
            <person name="Haridas S."/>
            <person name="Kuo A."/>
            <person name="Mondo S."/>
            <person name="Pangilinan J."/>
            <person name="Riley R."/>
            <person name="LaButti K."/>
            <person name="Andreopoulos B."/>
            <person name="Lipzen A."/>
            <person name="Chen C."/>
            <person name="Yan M."/>
            <person name="Daum C."/>
            <person name="Ng V."/>
            <person name="Clum A."/>
            <person name="Steindorff A."/>
            <person name="Ohm R.A."/>
            <person name="Martin F."/>
            <person name="Silar P."/>
            <person name="Natvig D.O."/>
            <person name="Lalanne C."/>
            <person name="Gautier V."/>
            <person name="Ament-Velasquez S.L."/>
            <person name="Kruys A."/>
            <person name="Hutchinson M.I."/>
            <person name="Powell A.J."/>
            <person name="Barry K."/>
            <person name="Miller A.N."/>
            <person name="Grigoriev I.V."/>
            <person name="Debuchy R."/>
            <person name="Gladieux P."/>
            <person name="Hiltunen Thoren M."/>
            <person name="Johannesson H."/>
        </authorList>
    </citation>
    <scope>NUCLEOTIDE SEQUENCE</scope>
    <source>
        <strain evidence="3">CBS 333.67</strain>
    </source>
</reference>
<dbReference type="AlphaFoldDB" id="A0AAJ0H333"/>
<dbReference type="Pfam" id="PF01822">
    <property type="entry name" value="WSC"/>
    <property type="match status" value="1"/>
</dbReference>
<protein>
    <submittedName>
        <fullName evidence="3">WSC domain-containing protein</fullName>
    </submittedName>
</protein>
<evidence type="ECO:0000313" key="3">
    <source>
        <dbReference type="EMBL" id="KAK3310842.1"/>
    </source>
</evidence>
<comment type="caution">
    <text evidence="3">The sequence shown here is derived from an EMBL/GenBank/DDBJ whole genome shotgun (WGS) entry which is preliminary data.</text>
</comment>
<dbReference type="PROSITE" id="PS51212">
    <property type="entry name" value="WSC"/>
    <property type="match status" value="1"/>
</dbReference>
<dbReference type="Proteomes" id="UP001273166">
    <property type="component" value="Unassembled WGS sequence"/>
</dbReference>
<name>A0AAJ0H333_9PEZI</name>
<organism evidence="3 4">
    <name type="scientific">Chaetomium strumarium</name>
    <dbReference type="NCBI Taxonomy" id="1170767"/>
    <lineage>
        <taxon>Eukaryota</taxon>
        <taxon>Fungi</taxon>
        <taxon>Dikarya</taxon>
        <taxon>Ascomycota</taxon>
        <taxon>Pezizomycotina</taxon>
        <taxon>Sordariomycetes</taxon>
        <taxon>Sordariomycetidae</taxon>
        <taxon>Sordariales</taxon>
        <taxon>Chaetomiaceae</taxon>
        <taxon>Chaetomium</taxon>
    </lineage>
</organism>
<dbReference type="EMBL" id="JAUDZG010000001">
    <property type="protein sequence ID" value="KAK3310842.1"/>
    <property type="molecule type" value="Genomic_DNA"/>
</dbReference>